<name>A0A023BB99_GRENI</name>
<dbReference type="Proteomes" id="UP000019763">
    <property type="component" value="Unassembled WGS sequence"/>
</dbReference>
<reference evidence="2" key="1">
    <citation type="submission" date="2013-12" db="EMBL/GenBank/DDBJ databases">
        <authorList>
            <person name="Omoto C.K."/>
            <person name="Sibley D."/>
            <person name="Venepally P."/>
            <person name="Hadjithomas M."/>
            <person name="Karamycheva S."/>
            <person name="Brunk B."/>
            <person name="Roos D."/>
            <person name="Caler E."/>
            <person name="Lorenzi H."/>
        </authorList>
    </citation>
    <scope>NUCLEOTIDE SEQUENCE</scope>
</reference>
<evidence type="ECO:0000256" key="1">
    <source>
        <dbReference type="SAM" id="Phobius"/>
    </source>
</evidence>
<keyword evidence="1 2" id="KW-0812">Transmembrane</keyword>
<protein>
    <submittedName>
        <fullName evidence="2">Transmembrane protein</fullName>
    </submittedName>
</protein>
<comment type="caution">
    <text evidence="2">The sequence shown here is derived from an EMBL/GenBank/DDBJ whole genome shotgun (WGS) entry which is preliminary data.</text>
</comment>
<feature type="transmembrane region" description="Helical" evidence="1">
    <location>
        <begin position="43"/>
        <end position="66"/>
    </location>
</feature>
<dbReference type="EMBL" id="AFNH02000239">
    <property type="protein sequence ID" value="EZG78875.1"/>
    <property type="molecule type" value="Genomic_DNA"/>
</dbReference>
<gene>
    <name evidence="2" type="ORF">GNI_031400</name>
</gene>
<accession>A0A023BB99</accession>
<dbReference type="VEuPathDB" id="CryptoDB:GNI_031400"/>
<evidence type="ECO:0000313" key="2">
    <source>
        <dbReference type="EMBL" id="EZG78875.1"/>
    </source>
</evidence>
<sequence length="123" mass="13560">MSRAKTGLVFCILSALFLILTGVGVRREFVVVAGLSRNLRQGFISAMLGAASFYILCAGLCVLYLYTRPHRSLNDEILATNGKDLARRVKQQLLDQHGLREPLLTKGSLVEAVRQSTIKQGKK</sequence>
<organism evidence="2 3">
    <name type="scientific">Gregarina niphandrodes</name>
    <name type="common">Septate eugregarine</name>
    <dbReference type="NCBI Taxonomy" id="110365"/>
    <lineage>
        <taxon>Eukaryota</taxon>
        <taxon>Sar</taxon>
        <taxon>Alveolata</taxon>
        <taxon>Apicomplexa</taxon>
        <taxon>Conoidasida</taxon>
        <taxon>Gregarinasina</taxon>
        <taxon>Eugregarinorida</taxon>
        <taxon>Gregarinidae</taxon>
        <taxon>Gregarina</taxon>
    </lineage>
</organism>
<dbReference type="RefSeq" id="XP_011129165.1">
    <property type="nucleotide sequence ID" value="XM_011130863.1"/>
</dbReference>
<keyword evidence="3" id="KW-1185">Reference proteome</keyword>
<dbReference type="GeneID" id="22911285"/>
<evidence type="ECO:0000313" key="3">
    <source>
        <dbReference type="Proteomes" id="UP000019763"/>
    </source>
</evidence>
<proteinExistence type="predicted"/>
<keyword evidence="1" id="KW-1133">Transmembrane helix</keyword>
<keyword evidence="1" id="KW-0472">Membrane</keyword>
<dbReference type="AlphaFoldDB" id="A0A023BB99"/>